<dbReference type="InterPro" id="IPR009050">
    <property type="entry name" value="Globin-like_sf"/>
</dbReference>
<dbReference type="Gene3D" id="1.10.490.10">
    <property type="entry name" value="Globins"/>
    <property type="match status" value="1"/>
</dbReference>
<dbReference type="PROSITE" id="PS01033">
    <property type="entry name" value="GLOBIN"/>
    <property type="match status" value="1"/>
</dbReference>
<feature type="domain" description="Globin" evidence="1">
    <location>
        <begin position="1"/>
        <end position="128"/>
    </location>
</feature>
<gene>
    <name evidence="2" type="ORF">MNBD_NITROSPIRAE01-1418</name>
</gene>
<dbReference type="SUPFAM" id="SSF46458">
    <property type="entry name" value="Globin-like"/>
    <property type="match status" value="1"/>
</dbReference>
<dbReference type="AlphaFoldDB" id="A0A3B1CJL9"/>
<organism evidence="2">
    <name type="scientific">hydrothermal vent metagenome</name>
    <dbReference type="NCBI Taxonomy" id="652676"/>
    <lineage>
        <taxon>unclassified sequences</taxon>
        <taxon>metagenomes</taxon>
        <taxon>ecological metagenomes</taxon>
    </lineage>
</organism>
<accession>A0A3B1CJL9</accession>
<evidence type="ECO:0000259" key="1">
    <source>
        <dbReference type="PROSITE" id="PS01033"/>
    </source>
</evidence>
<sequence length="128" mass="14948">MSEVRDSFKRISQMGFSDYFYNRLLTSDVKIRAMFHGTDFAKQKKALIDGVYVLIDYHEGGPLGKMSIRRLGEKHNRSHMNIPADLYEIWVDCFILTLSEKDPKFSASLELQWREVLKPGIDHMISNY</sequence>
<name>A0A3B1CJL9_9ZZZZ</name>
<dbReference type="InterPro" id="IPR012292">
    <property type="entry name" value="Globin/Proto"/>
</dbReference>
<dbReference type="InterPro" id="IPR000971">
    <property type="entry name" value="Globin"/>
</dbReference>
<proteinExistence type="predicted"/>
<reference evidence="2" key="1">
    <citation type="submission" date="2018-06" db="EMBL/GenBank/DDBJ databases">
        <authorList>
            <person name="Zhirakovskaya E."/>
        </authorList>
    </citation>
    <scope>NUCLEOTIDE SEQUENCE</scope>
</reference>
<dbReference type="GO" id="GO:0020037">
    <property type="term" value="F:heme binding"/>
    <property type="evidence" value="ECO:0007669"/>
    <property type="project" value="InterPro"/>
</dbReference>
<protein>
    <recommendedName>
        <fullName evidence="1">Globin domain-containing protein</fullName>
    </recommendedName>
</protein>
<dbReference type="GO" id="GO:0019825">
    <property type="term" value="F:oxygen binding"/>
    <property type="evidence" value="ECO:0007669"/>
    <property type="project" value="InterPro"/>
</dbReference>
<evidence type="ECO:0000313" key="2">
    <source>
        <dbReference type="EMBL" id="VAX30686.1"/>
    </source>
</evidence>
<dbReference type="EMBL" id="UOGF01000062">
    <property type="protein sequence ID" value="VAX30686.1"/>
    <property type="molecule type" value="Genomic_DNA"/>
</dbReference>